<proteinExistence type="predicted"/>
<sequence length="120" mass="14335">MGRRLLIAHCRNTLIPLPLHVLTAKWLTCCQLTQGYFALCTELGCKRWKRPPKESEKNLLHTFTLFWKEFLALEQEIRRSRTRANMHFVQKTIVTNDDDELDKFMELEVSFIRFKLHDLT</sequence>
<dbReference type="WBParaSite" id="L893_g31921.t1">
    <property type="protein sequence ID" value="L893_g31921.t1"/>
    <property type="gene ID" value="L893_g31921"/>
</dbReference>
<feature type="signal peptide" evidence="1">
    <location>
        <begin position="1"/>
        <end position="24"/>
    </location>
</feature>
<keyword evidence="2" id="KW-1185">Reference proteome</keyword>
<name>A0A1I8A1F9_9BILA</name>
<evidence type="ECO:0000313" key="3">
    <source>
        <dbReference type="WBParaSite" id="L893_g31921.t1"/>
    </source>
</evidence>
<evidence type="ECO:0000256" key="1">
    <source>
        <dbReference type="SAM" id="SignalP"/>
    </source>
</evidence>
<protein>
    <submittedName>
        <fullName evidence="3">FH2 domain-containing protein</fullName>
    </submittedName>
</protein>
<accession>A0A1I8A1F9</accession>
<reference evidence="3" key="1">
    <citation type="submission" date="2016-11" db="UniProtKB">
        <authorList>
            <consortium name="WormBaseParasite"/>
        </authorList>
    </citation>
    <scope>IDENTIFICATION</scope>
</reference>
<dbReference type="Proteomes" id="UP000095287">
    <property type="component" value="Unplaced"/>
</dbReference>
<keyword evidence="1" id="KW-0732">Signal</keyword>
<organism evidence="2 3">
    <name type="scientific">Steinernema glaseri</name>
    <dbReference type="NCBI Taxonomy" id="37863"/>
    <lineage>
        <taxon>Eukaryota</taxon>
        <taxon>Metazoa</taxon>
        <taxon>Ecdysozoa</taxon>
        <taxon>Nematoda</taxon>
        <taxon>Chromadorea</taxon>
        <taxon>Rhabditida</taxon>
        <taxon>Tylenchina</taxon>
        <taxon>Panagrolaimomorpha</taxon>
        <taxon>Strongyloidoidea</taxon>
        <taxon>Steinernematidae</taxon>
        <taxon>Steinernema</taxon>
    </lineage>
</organism>
<dbReference type="AlphaFoldDB" id="A0A1I8A1F9"/>
<evidence type="ECO:0000313" key="2">
    <source>
        <dbReference type="Proteomes" id="UP000095287"/>
    </source>
</evidence>
<feature type="chain" id="PRO_5009314179" evidence="1">
    <location>
        <begin position="25"/>
        <end position="120"/>
    </location>
</feature>